<reference evidence="7 10" key="1">
    <citation type="submission" date="2024-01" db="EMBL/GenBank/DDBJ databases">
        <title>Aequorivita flavus sp. nov., isolated from deep-sea sediment.</title>
        <authorList>
            <person name="Chen X."/>
        </authorList>
    </citation>
    <scope>NUCLEOTIDE SEQUENCE</scope>
    <source>
        <strain evidence="7">MCCC 1A16923</strain>
        <strain evidence="8 10">MCCC 1A16935</strain>
    </source>
</reference>
<evidence type="ECO:0000256" key="3">
    <source>
        <dbReference type="ARBA" id="ARBA00022525"/>
    </source>
</evidence>
<dbReference type="PANTHER" id="PTHR31018">
    <property type="entry name" value="SPORULATION-SPECIFIC PROTEIN-RELATED"/>
    <property type="match status" value="1"/>
</dbReference>
<feature type="chain" id="PRO_5044256282" evidence="6">
    <location>
        <begin position="29"/>
        <end position="521"/>
    </location>
</feature>
<protein>
    <submittedName>
        <fullName evidence="7">Cadherin repeat domain-containing protein</fullName>
    </submittedName>
</protein>
<dbReference type="Proteomes" id="UP001390963">
    <property type="component" value="Unassembled WGS sequence"/>
</dbReference>
<dbReference type="InterPro" id="IPR015919">
    <property type="entry name" value="Cadherin-like_sf"/>
</dbReference>
<dbReference type="GO" id="GO:0030313">
    <property type="term" value="C:cell envelope"/>
    <property type="evidence" value="ECO:0007669"/>
    <property type="project" value="UniProtKB-SubCell"/>
</dbReference>
<keyword evidence="10" id="KW-1185">Reference proteome</keyword>
<feature type="signal peptide" evidence="6">
    <location>
        <begin position="1"/>
        <end position="28"/>
    </location>
</feature>
<organism evidence="7 9">
    <name type="scientific">Aequorivita flava</name>
    <dbReference type="NCBI Taxonomy" id="3114371"/>
    <lineage>
        <taxon>Bacteria</taxon>
        <taxon>Pseudomonadati</taxon>
        <taxon>Bacteroidota</taxon>
        <taxon>Flavobacteriia</taxon>
        <taxon>Flavobacteriales</taxon>
        <taxon>Flavobacteriaceae</taxon>
        <taxon>Aequorivita</taxon>
    </lineage>
</organism>
<sequence length="521" mass="56268">MRYFPKSTFSFLLLISIFILFNSCSSDDETLSTITVNAADFFVTIEERPTAGQVLGTVDGSTSQGSVSFSIIEQSVNGAFEIDASTGELKVVNPDLFNFDTNPIITGTVKVSNGNIFENALVVIYLEDIDDSNVFDGRIWLKTQAELDAFGANNYTHITGQLVIGTRYALEFSDIIDLSPLSSLTSIGENLFIAGNEDLASLNGLQNLKFIGSHLYIFDNPSLSSLAELNKLTTVTMDLNIYQNQSLLNMDGLAIKHIGGILNITSNPSLTNLLGFSELISVGSIQIQSNPQLTNLKGFENITEVSTLRLGGNDALLNLEGLENLTQIHALLAIGACNLLTNLDELQNVHSSPAEITINFNNSLLNINALSNSETVEYIDVSNNPVLVNLQGLENITSANEVYIYLNSSITDLSGLNNLTTVDYLGISQNPNLSSIAGLENLKTVQSSLFIEQNPTLANLNSLNNLETIGNDLRIVENSALTDFCGLQTVIANNGPGNTYSVYGNAYNPTQQDILNGNCSL</sequence>
<evidence type="ECO:0000313" key="10">
    <source>
        <dbReference type="Proteomes" id="UP001390963"/>
    </source>
</evidence>
<evidence type="ECO:0000256" key="2">
    <source>
        <dbReference type="ARBA" id="ARBA00022512"/>
    </source>
</evidence>
<keyword evidence="5" id="KW-0325">Glycoprotein</keyword>
<comment type="subcellular location">
    <subcellularLocation>
        <location evidence="1">Secreted</location>
        <location evidence="1">Cell wall</location>
    </subcellularLocation>
</comment>
<dbReference type="Proteomes" id="UP001388259">
    <property type="component" value="Unassembled WGS sequence"/>
</dbReference>
<comment type="caution">
    <text evidence="7">The sequence shown here is derived from an EMBL/GenBank/DDBJ whole genome shotgun (WGS) entry which is preliminary data.</text>
</comment>
<evidence type="ECO:0000256" key="1">
    <source>
        <dbReference type="ARBA" id="ARBA00004191"/>
    </source>
</evidence>
<dbReference type="RefSeq" id="WP_342687982.1">
    <property type="nucleotide sequence ID" value="NZ_JAZBJM010000015.1"/>
</dbReference>
<accession>A0AB35YU19</accession>
<dbReference type="SUPFAM" id="SSF49313">
    <property type="entry name" value="Cadherin-like"/>
    <property type="match status" value="1"/>
</dbReference>
<dbReference type="AlphaFoldDB" id="A0AB35YU19"/>
<dbReference type="EMBL" id="JBANCF010000017">
    <property type="protein sequence ID" value="MEM0574715.1"/>
    <property type="molecule type" value="Genomic_DNA"/>
</dbReference>
<dbReference type="GO" id="GO:0005509">
    <property type="term" value="F:calcium ion binding"/>
    <property type="evidence" value="ECO:0007669"/>
    <property type="project" value="InterPro"/>
</dbReference>
<keyword evidence="4 6" id="KW-0732">Signal</keyword>
<evidence type="ECO:0000256" key="6">
    <source>
        <dbReference type="SAM" id="SignalP"/>
    </source>
</evidence>
<dbReference type="PANTHER" id="PTHR31018:SF3">
    <property type="entry name" value="RECEPTOR PROTEIN-TYROSINE KINASE"/>
    <property type="match status" value="1"/>
</dbReference>
<dbReference type="InterPro" id="IPR051648">
    <property type="entry name" value="CWI-Assembly_Regulator"/>
</dbReference>
<evidence type="ECO:0000313" key="7">
    <source>
        <dbReference type="EMBL" id="MEM0519543.1"/>
    </source>
</evidence>
<dbReference type="InterPro" id="IPR032675">
    <property type="entry name" value="LRR_dom_sf"/>
</dbReference>
<evidence type="ECO:0000313" key="8">
    <source>
        <dbReference type="EMBL" id="MEM0574715.1"/>
    </source>
</evidence>
<keyword evidence="2" id="KW-0134">Cell wall</keyword>
<dbReference type="Gene3D" id="2.60.40.60">
    <property type="entry name" value="Cadherins"/>
    <property type="match status" value="1"/>
</dbReference>
<keyword evidence="3" id="KW-0964">Secreted</keyword>
<proteinExistence type="predicted"/>
<evidence type="ECO:0000313" key="9">
    <source>
        <dbReference type="Proteomes" id="UP001388259"/>
    </source>
</evidence>
<dbReference type="Gene3D" id="3.80.20.20">
    <property type="entry name" value="Receptor L-domain"/>
    <property type="match status" value="1"/>
</dbReference>
<gene>
    <name evidence="8" type="ORF">VZD24_14410</name>
    <name evidence="7" type="ORF">VZD85_14370</name>
</gene>
<dbReference type="EMBL" id="JAZBJM010000015">
    <property type="protein sequence ID" value="MEM0519543.1"/>
    <property type="molecule type" value="Genomic_DNA"/>
</dbReference>
<name>A0AB35YU19_9FLAO</name>
<evidence type="ECO:0000256" key="5">
    <source>
        <dbReference type="ARBA" id="ARBA00023180"/>
    </source>
</evidence>
<dbReference type="InterPro" id="IPR036941">
    <property type="entry name" value="Rcpt_L-dom_sf"/>
</dbReference>
<dbReference type="CDD" id="cd11304">
    <property type="entry name" value="Cadherin_repeat"/>
    <property type="match status" value="1"/>
</dbReference>
<evidence type="ECO:0000256" key="4">
    <source>
        <dbReference type="ARBA" id="ARBA00022729"/>
    </source>
</evidence>
<dbReference type="Gene3D" id="3.80.10.10">
    <property type="entry name" value="Ribonuclease Inhibitor"/>
    <property type="match status" value="1"/>
</dbReference>
<dbReference type="SUPFAM" id="SSF52058">
    <property type="entry name" value="L domain-like"/>
    <property type="match status" value="3"/>
</dbReference>
<dbReference type="GO" id="GO:0016020">
    <property type="term" value="C:membrane"/>
    <property type="evidence" value="ECO:0007669"/>
    <property type="project" value="InterPro"/>
</dbReference>